<dbReference type="Pfam" id="PF25596">
    <property type="entry name" value="CPSase_L_D1"/>
    <property type="match status" value="1"/>
</dbReference>
<dbReference type="Gene3D" id="3.40.50.1370">
    <property type="entry name" value="Aspartate/ornithine carbamoyltransferase"/>
    <property type="match status" value="2"/>
</dbReference>
<dbReference type="InterPro" id="IPR005479">
    <property type="entry name" value="CPAse_ATP-bd"/>
</dbReference>
<keyword evidence="14" id="KW-1185">Reference proteome</keyword>
<dbReference type="Gene3D" id="3.30.470.20">
    <property type="entry name" value="ATP-grasp fold, B domain"/>
    <property type="match status" value="3"/>
</dbReference>
<reference evidence="15" key="1">
    <citation type="submission" date="2025-08" db="UniProtKB">
        <authorList>
            <consortium name="RefSeq"/>
        </authorList>
    </citation>
    <scope>IDENTIFICATION</scope>
</reference>
<dbReference type="STRING" id="121845.A0A3Q0IUT5"/>
<name>A0A3Q0IUT5_DIACI</name>
<dbReference type="InterPro" id="IPR006130">
    <property type="entry name" value="Asp/Orn_carbamoylTrfase"/>
</dbReference>
<evidence type="ECO:0000256" key="12">
    <source>
        <dbReference type="PROSITE-ProRule" id="PRU00409"/>
    </source>
</evidence>
<dbReference type="Pfam" id="PF02787">
    <property type="entry name" value="CPSase_L_D3"/>
    <property type="match status" value="1"/>
</dbReference>
<dbReference type="InterPro" id="IPR036897">
    <property type="entry name" value="CarbamoylP_synth_lsu_oligo_sf"/>
</dbReference>
<feature type="domain" description="ATP-grasp" evidence="13">
    <location>
        <begin position="215"/>
        <end position="409"/>
    </location>
</feature>
<comment type="similarity">
    <text evidence="9">In the 2nd section; belongs to the CarB family.</text>
</comment>
<proteinExistence type="inferred from homology"/>
<keyword evidence="3" id="KW-0808">Transferase</keyword>
<dbReference type="InterPro" id="IPR002195">
    <property type="entry name" value="Dihydroorotase_CS"/>
</dbReference>
<dbReference type="GO" id="GO:0004151">
    <property type="term" value="F:dihydroorotase activity"/>
    <property type="evidence" value="ECO:0007669"/>
    <property type="project" value="TreeGrafter"/>
</dbReference>
<dbReference type="SUPFAM" id="SSF51556">
    <property type="entry name" value="Metallo-dependent hydrolases"/>
    <property type="match status" value="1"/>
</dbReference>
<dbReference type="InterPro" id="IPR005483">
    <property type="entry name" value="CPSase_dom"/>
</dbReference>
<keyword evidence="5 12" id="KW-0547">Nucleotide-binding</keyword>
<dbReference type="GO" id="GO:0006228">
    <property type="term" value="P:UTP biosynthetic process"/>
    <property type="evidence" value="ECO:0007669"/>
    <property type="project" value="TreeGrafter"/>
</dbReference>
<evidence type="ECO:0000256" key="3">
    <source>
        <dbReference type="ARBA" id="ARBA00022679"/>
    </source>
</evidence>
<dbReference type="PROSITE" id="PS50975">
    <property type="entry name" value="ATP_GRASP"/>
    <property type="match status" value="1"/>
</dbReference>
<dbReference type="PRINTS" id="PR00101">
    <property type="entry name" value="ATCASE"/>
</dbReference>
<accession>A0A3Q0IUT5</accession>
<evidence type="ECO:0000256" key="5">
    <source>
        <dbReference type="ARBA" id="ARBA00022741"/>
    </source>
</evidence>
<dbReference type="InterPro" id="IPR032466">
    <property type="entry name" value="Metal_Hydrolase"/>
</dbReference>
<evidence type="ECO:0000256" key="8">
    <source>
        <dbReference type="ARBA" id="ARBA00043968"/>
    </source>
</evidence>
<evidence type="ECO:0000313" key="14">
    <source>
        <dbReference type="Proteomes" id="UP000079169"/>
    </source>
</evidence>
<dbReference type="FunFam" id="3.20.20.140:FF:000036">
    <property type="entry name" value="Carbamoyl-phosphate synthase large chain"/>
    <property type="match status" value="1"/>
</dbReference>
<evidence type="ECO:0000256" key="7">
    <source>
        <dbReference type="ARBA" id="ARBA00022840"/>
    </source>
</evidence>
<dbReference type="KEGG" id="dci:103510066"/>
<dbReference type="GO" id="GO:0006207">
    <property type="term" value="P:'de novo' pyrimidine nucleobase biosynthetic process"/>
    <property type="evidence" value="ECO:0007669"/>
    <property type="project" value="TreeGrafter"/>
</dbReference>
<dbReference type="GO" id="GO:0019240">
    <property type="term" value="P:citrulline biosynthetic process"/>
    <property type="evidence" value="ECO:0007669"/>
    <property type="project" value="TreeGrafter"/>
</dbReference>
<dbReference type="Pfam" id="PF02786">
    <property type="entry name" value="CPSase_L_D2"/>
    <property type="match status" value="1"/>
</dbReference>
<dbReference type="GO" id="GO:0046872">
    <property type="term" value="F:metal ion binding"/>
    <property type="evidence" value="ECO:0007669"/>
    <property type="project" value="UniProtKB-KW"/>
</dbReference>
<evidence type="ECO:0000256" key="1">
    <source>
        <dbReference type="ARBA" id="ARBA00001947"/>
    </source>
</evidence>
<sequence length="1107" mass="124602">MLISPQIGSSMKSVGEVMSIGRNFEEAFQKAFRMVDESVIGFDPYLEPSNEEELSEPTDKRMFVLAAALKSNISIDKLYSLTKIDRWFLYRMANIIRVQNILESYKVQTLPIELLRQSKQLGFCDKQIASFIECTELMVRKMREDNGIRPYNKQIDTLAAEHPAQTNYLYLTYNATAHDLADPSEYIMVIGSGVYRIGSSVEFDWCAVGCIKELRRLKKKTIMVNCNPETVSTDYDIPDRLYFEEISFEVVMDIYNSENPEGVILSMGGQLPNNIAMDLYRQNARILGTSPESIDGAENRYKFSRQRHLLWIVCNMENVDPLGIHTGESIVVAPSQTLTNREYNRLRTTATKVIRHFGVVGECNIQYAVSPYNEDYYIIEVNARLSRSSALASKATGYPLAYVAAKLGLGVALPDITNSVTGTTPACFEPSLDYCVVKMPRWDLNKFTRVSTKLFPQGPFNMQLIAKDNELKVIECNVRVSRSFPFVSKTLDLDFVAMATRVIVGEVVEPVEVLYGKSKVGVKVPQFSFSRLTGADVTLGVGMASTGEVACFGDNIYEAYLKAIIASSGFTIPTKAVLLSVGGIKQKEELLDSVRVLEKLAAKMGFKIYASSGTADFYSVKGIRGIEVVEHEWRFENIGEEDAHVCHVARKEEIMLIKNVKAMGVPVTCEVCPHHLFLTKKDLEVIGEDKGQVRPMLVSEEDRQALWDNMDVIDCFATDHAPHTLAEKTSANPPPGYPGLETVLPLLLTAVSEGRLSMNDLVAKFHSNPKRIFNLPEQYNTYIEVDLEKHWEIPAAPKFSKAQWTPFAGRKVVGAVHRVVLRGQVAYIDGQVFAPPGYGNDVREWKAPVIKNPPLLSIAQDFPRPPSTLDYFTPLSPTPEQHAPEVFVELADGHPHHPPPRPIQTNMDELYIPLPQHPHPGYSHGLNARHILEVAMFNRDQIRELFNVARALKRFKHKGHILEDKVMASVFYEVSTRTSCSFNVAMQRLGGRVVHIDESSSSVKKGETLQGKHCEFYPLFLNLMGSPYILDRLQTVFNRLQTRLLTLYDVKLNYVSPPNLGMPESIQEFVASKGKQQEVYESLEQVLPVTDVLYMTRIRKERGNTTR</sequence>
<organism evidence="14 15">
    <name type="scientific">Diaphorina citri</name>
    <name type="common">Asian citrus psyllid</name>
    <dbReference type="NCBI Taxonomy" id="121845"/>
    <lineage>
        <taxon>Eukaryota</taxon>
        <taxon>Metazoa</taxon>
        <taxon>Ecdysozoa</taxon>
        <taxon>Arthropoda</taxon>
        <taxon>Hexapoda</taxon>
        <taxon>Insecta</taxon>
        <taxon>Pterygota</taxon>
        <taxon>Neoptera</taxon>
        <taxon>Paraneoptera</taxon>
        <taxon>Hemiptera</taxon>
        <taxon>Sternorrhyncha</taxon>
        <taxon>Psylloidea</taxon>
        <taxon>Psyllidae</taxon>
        <taxon>Diaphorininae</taxon>
        <taxon>Diaphorina</taxon>
    </lineage>
</organism>
<dbReference type="SUPFAM" id="SSF53671">
    <property type="entry name" value="Aspartate/ornithine carbamoyltransferase"/>
    <property type="match status" value="1"/>
</dbReference>
<keyword evidence="7 12" id="KW-0067">ATP-binding</keyword>
<comment type="similarity">
    <text evidence="8">In the 3rd section; belongs to the metallo-dependent hydrolases superfamily. DHOase family. CAD subfamily.</text>
</comment>
<dbReference type="GO" id="GO:0004087">
    <property type="term" value="F:carbamoyl-phosphate synthase (ammonia) activity"/>
    <property type="evidence" value="ECO:0007669"/>
    <property type="project" value="UniProtKB-EC"/>
</dbReference>
<dbReference type="InterPro" id="IPR036901">
    <property type="entry name" value="Asp/Orn_carbamoylTrfase_sf"/>
</dbReference>
<dbReference type="InterPro" id="IPR058047">
    <property type="entry name" value="CPSase_preATP-grasp"/>
</dbReference>
<dbReference type="Pfam" id="PF02729">
    <property type="entry name" value="OTCace_N"/>
    <property type="match status" value="1"/>
</dbReference>
<evidence type="ECO:0000256" key="9">
    <source>
        <dbReference type="ARBA" id="ARBA00043998"/>
    </source>
</evidence>
<dbReference type="InterPro" id="IPR005480">
    <property type="entry name" value="CPSase_lsu_oligo"/>
</dbReference>
<keyword evidence="6" id="KW-0378">Hydrolase</keyword>
<dbReference type="GO" id="GO:0004088">
    <property type="term" value="F:carbamoyl-phosphate synthase (glutamine-hydrolyzing) activity"/>
    <property type="evidence" value="ECO:0007669"/>
    <property type="project" value="TreeGrafter"/>
</dbReference>
<dbReference type="Gene3D" id="1.10.1030.10">
    <property type="entry name" value="Carbamoyl-phosphate synthetase, large subunit oligomerisation domain"/>
    <property type="match status" value="1"/>
</dbReference>
<dbReference type="SMART" id="SM01096">
    <property type="entry name" value="CPSase_L_D3"/>
    <property type="match status" value="1"/>
</dbReference>
<evidence type="ECO:0000256" key="11">
    <source>
        <dbReference type="ARBA" id="ARBA00047359"/>
    </source>
</evidence>
<protein>
    <recommendedName>
        <fullName evidence="10">carbamoyl-phosphate synthase (ammonia)</fullName>
        <ecNumber evidence="10">6.3.4.16</ecNumber>
    </recommendedName>
</protein>
<comment type="catalytic activity">
    <reaction evidence="11">
        <text>hydrogencarbonate + NH4(+) + 2 ATP = carbamoyl phosphate + 2 ADP + phosphate + 2 H(+)</text>
        <dbReference type="Rhea" id="RHEA:18029"/>
        <dbReference type="ChEBI" id="CHEBI:15378"/>
        <dbReference type="ChEBI" id="CHEBI:17544"/>
        <dbReference type="ChEBI" id="CHEBI:28938"/>
        <dbReference type="ChEBI" id="CHEBI:30616"/>
        <dbReference type="ChEBI" id="CHEBI:43474"/>
        <dbReference type="ChEBI" id="CHEBI:58228"/>
        <dbReference type="ChEBI" id="CHEBI:456216"/>
        <dbReference type="EC" id="6.3.4.16"/>
    </reaction>
</comment>
<dbReference type="FunFam" id="3.40.50.20:FF:000002">
    <property type="entry name" value="Carbamoyl-phosphate synthase large chain"/>
    <property type="match status" value="1"/>
</dbReference>
<dbReference type="GO" id="GO:0006541">
    <property type="term" value="P:glutamine metabolic process"/>
    <property type="evidence" value="ECO:0007669"/>
    <property type="project" value="TreeGrafter"/>
</dbReference>
<dbReference type="SUPFAM" id="SSF52440">
    <property type="entry name" value="PreATP-grasp domain"/>
    <property type="match status" value="1"/>
</dbReference>
<dbReference type="InterPro" id="IPR036914">
    <property type="entry name" value="MGS-like_dom_sf"/>
</dbReference>
<evidence type="ECO:0000256" key="6">
    <source>
        <dbReference type="ARBA" id="ARBA00022801"/>
    </source>
</evidence>
<dbReference type="InterPro" id="IPR006132">
    <property type="entry name" value="Asp/Orn_carbamoyltranf_P-bd"/>
</dbReference>
<dbReference type="AlphaFoldDB" id="A0A3Q0IUT5"/>
<dbReference type="SUPFAM" id="SSF48108">
    <property type="entry name" value="Carbamoyl phosphate synthetase, large subunit connection domain"/>
    <property type="match status" value="1"/>
</dbReference>
<dbReference type="PROSITE" id="PS00097">
    <property type="entry name" value="CARBAMOYLTRANSFERASE"/>
    <property type="match status" value="1"/>
</dbReference>
<dbReference type="Gene3D" id="3.40.50.20">
    <property type="match status" value="1"/>
</dbReference>
<dbReference type="EC" id="6.3.4.16" evidence="10"/>
<evidence type="ECO:0000256" key="4">
    <source>
        <dbReference type="ARBA" id="ARBA00022723"/>
    </source>
</evidence>
<gene>
    <name evidence="15" type="primary">LOC103510066</name>
</gene>
<dbReference type="SUPFAM" id="SSF52335">
    <property type="entry name" value="Methylglyoxal synthase-like"/>
    <property type="match status" value="1"/>
</dbReference>
<evidence type="ECO:0000256" key="2">
    <source>
        <dbReference type="ARBA" id="ARBA00022598"/>
    </source>
</evidence>
<comment type="cofactor">
    <cofactor evidence="1">
        <name>Zn(2+)</name>
        <dbReference type="ChEBI" id="CHEBI:29105"/>
    </cofactor>
</comment>
<dbReference type="GO" id="GO:0005829">
    <property type="term" value="C:cytosol"/>
    <property type="evidence" value="ECO:0007669"/>
    <property type="project" value="TreeGrafter"/>
</dbReference>
<keyword evidence="4" id="KW-0479">Metal-binding</keyword>
<evidence type="ECO:0000313" key="15">
    <source>
        <dbReference type="RefSeq" id="XP_026680032.1"/>
    </source>
</evidence>
<dbReference type="Proteomes" id="UP000079169">
    <property type="component" value="Unplaced"/>
</dbReference>
<dbReference type="InterPro" id="IPR016185">
    <property type="entry name" value="PreATP-grasp_dom_sf"/>
</dbReference>
<dbReference type="GeneID" id="103510066"/>
<dbReference type="GO" id="GO:0005524">
    <property type="term" value="F:ATP binding"/>
    <property type="evidence" value="ECO:0007669"/>
    <property type="project" value="UniProtKB-UniRule"/>
</dbReference>
<dbReference type="RefSeq" id="XP_026680032.1">
    <property type="nucleotide sequence ID" value="XM_026824231.1"/>
</dbReference>
<dbReference type="InterPro" id="IPR011761">
    <property type="entry name" value="ATP-grasp"/>
</dbReference>
<dbReference type="PROSITE" id="PS00483">
    <property type="entry name" value="DIHYDROOROTASE_2"/>
    <property type="match status" value="1"/>
</dbReference>
<dbReference type="PANTHER" id="PTHR11405">
    <property type="entry name" value="CARBAMOYLTRANSFERASE FAMILY MEMBER"/>
    <property type="match status" value="1"/>
</dbReference>
<evidence type="ECO:0000256" key="10">
    <source>
        <dbReference type="ARBA" id="ARBA00044063"/>
    </source>
</evidence>
<dbReference type="PaxDb" id="121845-A0A3Q0IUT5"/>
<dbReference type="PANTHER" id="PTHR11405:SF5">
    <property type="entry name" value="CAD PROTEIN"/>
    <property type="match status" value="1"/>
</dbReference>
<keyword evidence="2" id="KW-0436">Ligase</keyword>
<dbReference type="PRINTS" id="PR00098">
    <property type="entry name" value="CPSASE"/>
</dbReference>
<dbReference type="PROSITE" id="PS00867">
    <property type="entry name" value="CPSASE_2"/>
    <property type="match status" value="2"/>
</dbReference>
<dbReference type="FunFam" id="1.10.1030.10:FF:000001">
    <property type="entry name" value="Carbamoyl-phosphate synthase large chain"/>
    <property type="match status" value="1"/>
</dbReference>
<dbReference type="InterPro" id="IPR011059">
    <property type="entry name" value="Metal-dep_hydrolase_composite"/>
</dbReference>
<dbReference type="GO" id="GO:0016597">
    <property type="term" value="F:amino acid binding"/>
    <property type="evidence" value="ECO:0007669"/>
    <property type="project" value="InterPro"/>
</dbReference>
<dbReference type="Gene3D" id="3.20.20.140">
    <property type="entry name" value="Metal-dependent hydrolases"/>
    <property type="match status" value="1"/>
</dbReference>
<dbReference type="SUPFAM" id="SSF56059">
    <property type="entry name" value="Glutathione synthetase ATP-binding domain-like"/>
    <property type="match status" value="3"/>
</dbReference>
<dbReference type="GO" id="GO:0004070">
    <property type="term" value="F:aspartate carbamoyltransferase activity"/>
    <property type="evidence" value="ECO:0007669"/>
    <property type="project" value="TreeGrafter"/>
</dbReference>
<dbReference type="SUPFAM" id="SSF51338">
    <property type="entry name" value="Composite domain of metallo-dependent hydrolases"/>
    <property type="match status" value="1"/>
</dbReference>
<evidence type="ECO:0000259" key="13">
    <source>
        <dbReference type="PROSITE" id="PS50975"/>
    </source>
</evidence>